<proteinExistence type="predicted"/>
<dbReference type="Proteomes" id="UP000324222">
    <property type="component" value="Unassembled WGS sequence"/>
</dbReference>
<evidence type="ECO:0000313" key="2">
    <source>
        <dbReference type="EMBL" id="MPC48415.1"/>
    </source>
</evidence>
<gene>
    <name evidence="2" type="ORF">E2C01_042187</name>
</gene>
<protein>
    <submittedName>
        <fullName evidence="2">Uncharacterized protein</fullName>
    </submittedName>
</protein>
<dbReference type="EMBL" id="VSRR010008271">
    <property type="protein sequence ID" value="MPC48415.1"/>
    <property type="molecule type" value="Genomic_DNA"/>
</dbReference>
<name>A0A5B7FSY4_PORTR</name>
<feature type="region of interest" description="Disordered" evidence="1">
    <location>
        <begin position="57"/>
        <end position="81"/>
    </location>
</feature>
<evidence type="ECO:0000256" key="1">
    <source>
        <dbReference type="SAM" id="MobiDB-lite"/>
    </source>
</evidence>
<evidence type="ECO:0000313" key="3">
    <source>
        <dbReference type="Proteomes" id="UP000324222"/>
    </source>
</evidence>
<keyword evidence="3" id="KW-1185">Reference proteome</keyword>
<organism evidence="2 3">
    <name type="scientific">Portunus trituberculatus</name>
    <name type="common">Swimming crab</name>
    <name type="synonym">Neptunus trituberculatus</name>
    <dbReference type="NCBI Taxonomy" id="210409"/>
    <lineage>
        <taxon>Eukaryota</taxon>
        <taxon>Metazoa</taxon>
        <taxon>Ecdysozoa</taxon>
        <taxon>Arthropoda</taxon>
        <taxon>Crustacea</taxon>
        <taxon>Multicrustacea</taxon>
        <taxon>Malacostraca</taxon>
        <taxon>Eumalacostraca</taxon>
        <taxon>Eucarida</taxon>
        <taxon>Decapoda</taxon>
        <taxon>Pleocyemata</taxon>
        <taxon>Brachyura</taxon>
        <taxon>Eubrachyura</taxon>
        <taxon>Portunoidea</taxon>
        <taxon>Portunidae</taxon>
        <taxon>Portuninae</taxon>
        <taxon>Portunus</taxon>
    </lineage>
</organism>
<reference evidence="2 3" key="1">
    <citation type="submission" date="2019-05" db="EMBL/GenBank/DDBJ databases">
        <title>Another draft genome of Portunus trituberculatus and its Hox gene families provides insights of decapod evolution.</title>
        <authorList>
            <person name="Jeong J.-H."/>
            <person name="Song I."/>
            <person name="Kim S."/>
            <person name="Choi T."/>
            <person name="Kim D."/>
            <person name="Ryu S."/>
            <person name="Kim W."/>
        </authorList>
    </citation>
    <scope>NUCLEOTIDE SEQUENCE [LARGE SCALE GENOMIC DNA]</scope>
    <source>
        <tissue evidence="2">Muscle</tissue>
    </source>
</reference>
<dbReference type="AlphaFoldDB" id="A0A5B7FSY4"/>
<accession>A0A5B7FSY4</accession>
<sequence length="81" mass="8516">MINGIQVSYPLAIVEVESPFYTGRVAAAVMKDSVADLVIGNIQGVRNFCSREATTKTGAAAVQGSRQSDESSEMPTSSICC</sequence>
<comment type="caution">
    <text evidence="2">The sequence shown here is derived from an EMBL/GenBank/DDBJ whole genome shotgun (WGS) entry which is preliminary data.</text>
</comment>